<accession>A0A9P6TAF3</accession>
<name>A0A9P6TAF3_9BASI</name>
<dbReference type="EMBL" id="MU167292">
    <property type="protein sequence ID" value="KAG0144579.1"/>
    <property type="molecule type" value="Genomic_DNA"/>
</dbReference>
<dbReference type="AlphaFoldDB" id="A0A9P6TAF3"/>
<keyword evidence="3" id="KW-1185">Reference proteome</keyword>
<evidence type="ECO:0000256" key="1">
    <source>
        <dbReference type="SAM" id="Phobius"/>
    </source>
</evidence>
<keyword evidence="1" id="KW-1133">Transmembrane helix</keyword>
<dbReference type="Proteomes" id="UP000886653">
    <property type="component" value="Unassembled WGS sequence"/>
</dbReference>
<evidence type="ECO:0000313" key="2">
    <source>
        <dbReference type="EMBL" id="KAG0144579.1"/>
    </source>
</evidence>
<gene>
    <name evidence="2" type="ORF">CROQUDRAFT_659757</name>
</gene>
<organism evidence="2 3">
    <name type="scientific">Cronartium quercuum f. sp. fusiforme G11</name>
    <dbReference type="NCBI Taxonomy" id="708437"/>
    <lineage>
        <taxon>Eukaryota</taxon>
        <taxon>Fungi</taxon>
        <taxon>Dikarya</taxon>
        <taxon>Basidiomycota</taxon>
        <taxon>Pucciniomycotina</taxon>
        <taxon>Pucciniomycetes</taxon>
        <taxon>Pucciniales</taxon>
        <taxon>Coleosporiaceae</taxon>
        <taxon>Cronartium</taxon>
    </lineage>
</organism>
<feature type="transmembrane region" description="Helical" evidence="1">
    <location>
        <begin position="27"/>
        <end position="51"/>
    </location>
</feature>
<reference evidence="2" key="1">
    <citation type="submission" date="2013-11" db="EMBL/GenBank/DDBJ databases">
        <title>Genome sequence of the fusiform rust pathogen reveals effectors for host alternation and coevolution with pine.</title>
        <authorList>
            <consortium name="DOE Joint Genome Institute"/>
            <person name="Smith K."/>
            <person name="Pendleton A."/>
            <person name="Kubisiak T."/>
            <person name="Anderson C."/>
            <person name="Salamov A."/>
            <person name="Aerts A."/>
            <person name="Riley R."/>
            <person name="Clum A."/>
            <person name="Lindquist E."/>
            <person name="Ence D."/>
            <person name="Campbell M."/>
            <person name="Kronenberg Z."/>
            <person name="Feau N."/>
            <person name="Dhillon B."/>
            <person name="Hamelin R."/>
            <person name="Burleigh J."/>
            <person name="Smith J."/>
            <person name="Yandell M."/>
            <person name="Nelson C."/>
            <person name="Grigoriev I."/>
            <person name="Davis J."/>
        </authorList>
    </citation>
    <scope>NUCLEOTIDE SEQUENCE</scope>
    <source>
        <strain evidence="2">G11</strain>
    </source>
</reference>
<proteinExistence type="predicted"/>
<keyword evidence="1" id="KW-0472">Membrane</keyword>
<sequence length="58" mass="6483">MPTFIGALVPGNICANALTPVNPSSIFFFYLSGLNSFHTVIYVICGSEWVFTRLYYTQ</sequence>
<comment type="caution">
    <text evidence="2">The sequence shown here is derived from an EMBL/GenBank/DDBJ whole genome shotgun (WGS) entry which is preliminary data.</text>
</comment>
<protein>
    <submittedName>
        <fullName evidence="2">Uncharacterized protein</fullName>
    </submittedName>
</protein>
<keyword evidence="1" id="KW-0812">Transmembrane</keyword>
<evidence type="ECO:0000313" key="3">
    <source>
        <dbReference type="Proteomes" id="UP000886653"/>
    </source>
</evidence>